<keyword evidence="6" id="KW-1185">Reference proteome</keyword>
<dbReference type="Gene3D" id="2.40.420.20">
    <property type="match status" value="1"/>
</dbReference>
<dbReference type="InterPro" id="IPR058625">
    <property type="entry name" value="MdtA-like_BSH"/>
</dbReference>
<dbReference type="NCBIfam" id="TIGR01730">
    <property type="entry name" value="RND_mfp"/>
    <property type="match status" value="1"/>
</dbReference>
<dbReference type="RefSeq" id="WP_394845316.1">
    <property type="nucleotide sequence ID" value="NZ_CP089982.1"/>
</dbReference>
<evidence type="ECO:0000259" key="3">
    <source>
        <dbReference type="Pfam" id="PF25917"/>
    </source>
</evidence>
<gene>
    <name evidence="5" type="ORF">LZC95_50840</name>
</gene>
<protein>
    <submittedName>
        <fullName evidence="5">Efflux RND transporter periplasmic adaptor subunit</fullName>
    </submittedName>
</protein>
<dbReference type="InterPro" id="IPR058792">
    <property type="entry name" value="Beta-barrel_RND_2"/>
</dbReference>
<evidence type="ECO:0000256" key="2">
    <source>
        <dbReference type="SAM" id="Coils"/>
    </source>
</evidence>
<dbReference type="EMBL" id="CP089982">
    <property type="protein sequence ID" value="WXA94705.1"/>
    <property type="molecule type" value="Genomic_DNA"/>
</dbReference>
<dbReference type="Proteomes" id="UP001379533">
    <property type="component" value="Chromosome"/>
</dbReference>
<proteinExistence type="inferred from homology"/>
<feature type="domain" description="CusB-like beta-barrel" evidence="4">
    <location>
        <begin position="230"/>
        <end position="302"/>
    </location>
</feature>
<dbReference type="Gene3D" id="1.10.287.470">
    <property type="entry name" value="Helix hairpin bin"/>
    <property type="match status" value="1"/>
</dbReference>
<feature type="coiled-coil region" evidence="2">
    <location>
        <begin position="100"/>
        <end position="127"/>
    </location>
</feature>
<evidence type="ECO:0000259" key="4">
    <source>
        <dbReference type="Pfam" id="PF25954"/>
    </source>
</evidence>
<dbReference type="SUPFAM" id="SSF111369">
    <property type="entry name" value="HlyD-like secretion proteins"/>
    <property type="match status" value="1"/>
</dbReference>
<dbReference type="Gene3D" id="2.40.30.170">
    <property type="match status" value="1"/>
</dbReference>
<organism evidence="5 6">
    <name type="scientific">Pendulispora brunnea</name>
    <dbReference type="NCBI Taxonomy" id="2905690"/>
    <lineage>
        <taxon>Bacteria</taxon>
        <taxon>Pseudomonadati</taxon>
        <taxon>Myxococcota</taxon>
        <taxon>Myxococcia</taxon>
        <taxon>Myxococcales</taxon>
        <taxon>Sorangiineae</taxon>
        <taxon>Pendulisporaceae</taxon>
        <taxon>Pendulispora</taxon>
    </lineage>
</organism>
<evidence type="ECO:0000256" key="1">
    <source>
        <dbReference type="ARBA" id="ARBA00009477"/>
    </source>
</evidence>
<evidence type="ECO:0000313" key="6">
    <source>
        <dbReference type="Proteomes" id="UP001379533"/>
    </source>
</evidence>
<name>A0ABZ2KAX7_9BACT</name>
<dbReference type="PANTHER" id="PTHR30469">
    <property type="entry name" value="MULTIDRUG RESISTANCE PROTEIN MDTA"/>
    <property type="match status" value="1"/>
</dbReference>
<feature type="domain" description="Multidrug resistance protein MdtA-like barrel-sandwich hybrid" evidence="3">
    <location>
        <begin position="70"/>
        <end position="219"/>
    </location>
</feature>
<dbReference type="Gene3D" id="2.40.50.100">
    <property type="match status" value="1"/>
</dbReference>
<sequence length="380" mass="40741">MRSRSIPIALGVLTVLAAGFVAGYTPKRHARAESTVPTRPRVAVVTPKVLASERVMVLPGSVQALEETVVYARVSGYTKRWLADIGDEVREGQTLAEIDTPELDQELEQAAAQLEQAKAAATQANAHRDYSKTTLERYRKLGSAGLASQQDLDQRRAQSLVDEADVGVAQANVAAHEANIRRLVHLKSFARVVAPFHGTVVSRTIERGALVTVGNTVPLFKIAATDPVRVLVQIPQDLSPSVQTGLGAKVSVREYPTQSFDGVIARSAHALDPTSRTMNTVVRVPNPSNKLLVGMYAQVSLTLPAPHRVLEVPATALLNDAKGVRVTTVCAHDAIRSIPIVIERDTGATIEVASGLDGGERIVKIARPDLRDGEVVEVVP</sequence>
<dbReference type="PANTHER" id="PTHR30469:SF37">
    <property type="entry name" value="RAGD PROTEIN"/>
    <property type="match status" value="1"/>
</dbReference>
<keyword evidence="2" id="KW-0175">Coiled coil</keyword>
<dbReference type="Pfam" id="PF25917">
    <property type="entry name" value="BSH_RND"/>
    <property type="match status" value="1"/>
</dbReference>
<dbReference type="Pfam" id="PF25954">
    <property type="entry name" value="Beta-barrel_RND_2"/>
    <property type="match status" value="1"/>
</dbReference>
<dbReference type="InterPro" id="IPR006143">
    <property type="entry name" value="RND_pump_MFP"/>
</dbReference>
<accession>A0ABZ2KAX7</accession>
<comment type="similarity">
    <text evidence="1">Belongs to the membrane fusion protein (MFP) (TC 8.A.1) family.</text>
</comment>
<evidence type="ECO:0000313" key="5">
    <source>
        <dbReference type="EMBL" id="WXA94705.1"/>
    </source>
</evidence>
<reference evidence="5 6" key="1">
    <citation type="submission" date="2021-12" db="EMBL/GenBank/DDBJ databases">
        <title>Discovery of the Pendulisporaceae a myxobacterial family with distinct sporulation behavior and unique specialized metabolism.</title>
        <authorList>
            <person name="Garcia R."/>
            <person name="Popoff A."/>
            <person name="Bader C.D."/>
            <person name="Loehr J."/>
            <person name="Walesch S."/>
            <person name="Walt C."/>
            <person name="Boldt J."/>
            <person name="Bunk B."/>
            <person name="Haeckl F.J.F.P.J."/>
            <person name="Gunesch A.P."/>
            <person name="Birkelbach J."/>
            <person name="Nuebel U."/>
            <person name="Pietschmann T."/>
            <person name="Bach T."/>
            <person name="Mueller R."/>
        </authorList>
    </citation>
    <scope>NUCLEOTIDE SEQUENCE [LARGE SCALE GENOMIC DNA]</scope>
    <source>
        <strain evidence="5 6">MSr12523</strain>
    </source>
</reference>